<proteinExistence type="predicted"/>
<name>A0ACB7W2S3_DIOAL</name>
<evidence type="ECO:0000313" key="2">
    <source>
        <dbReference type="Proteomes" id="UP000827976"/>
    </source>
</evidence>
<keyword evidence="2" id="KW-1185">Reference proteome</keyword>
<gene>
    <name evidence="1" type="ORF">IHE45_05G075300</name>
</gene>
<accession>A0ACB7W2S3</accession>
<sequence>MLQCLVSGTKKIMCTLASTTVDQNASYFTMNMRFKPFIYDFNAFQQASTASNDLDQAACYIKKLKERIENLNQKKTATIKTEELINENNGAKMIELNRLPLIEIKELGSVLEVVLISELGKPFIFHKVISVLEEEGAVVINASFSVVGDKIYHTILTQVLADGLPSGFEASTLSQRINELVL</sequence>
<evidence type="ECO:0000313" key="1">
    <source>
        <dbReference type="EMBL" id="KAH7681721.1"/>
    </source>
</evidence>
<comment type="caution">
    <text evidence="1">The sequence shown here is derived from an EMBL/GenBank/DDBJ whole genome shotgun (WGS) entry which is preliminary data.</text>
</comment>
<dbReference type="Proteomes" id="UP000827976">
    <property type="component" value="Chromosome 5"/>
</dbReference>
<reference evidence="2" key="1">
    <citation type="journal article" date="2022" name="Nat. Commun.">
        <title>Chromosome evolution and the genetic basis of agronomically important traits in greater yam.</title>
        <authorList>
            <person name="Bredeson J.V."/>
            <person name="Lyons J.B."/>
            <person name="Oniyinde I.O."/>
            <person name="Okereke N.R."/>
            <person name="Kolade O."/>
            <person name="Nnabue I."/>
            <person name="Nwadili C.O."/>
            <person name="Hribova E."/>
            <person name="Parker M."/>
            <person name="Nwogha J."/>
            <person name="Shu S."/>
            <person name="Carlson J."/>
            <person name="Kariba R."/>
            <person name="Muthemba S."/>
            <person name="Knop K."/>
            <person name="Barton G.J."/>
            <person name="Sherwood A.V."/>
            <person name="Lopez-Montes A."/>
            <person name="Asiedu R."/>
            <person name="Jamnadass R."/>
            <person name="Muchugi A."/>
            <person name="Goodstein D."/>
            <person name="Egesi C.N."/>
            <person name="Featherston J."/>
            <person name="Asfaw A."/>
            <person name="Simpson G.G."/>
            <person name="Dolezel J."/>
            <person name="Hendre P.S."/>
            <person name="Van Deynze A."/>
            <person name="Kumar P.L."/>
            <person name="Obidiegwu J.E."/>
            <person name="Bhattacharjee R."/>
            <person name="Rokhsar D.S."/>
        </authorList>
    </citation>
    <scope>NUCLEOTIDE SEQUENCE [LARGE SCALE GENOMIC DNA]</scope>
    <source>
        <strain evidence="2">cv. TDa95/00328</strain>
    </source>
</reference>
<dbReference type="EMBL" id="CM037015">
    <property type="protein sequence ID" value="KAH7681721.1"/>
    <property type="molecule type" value="Genomic_DNA"/>
</dbReference>
<protein>
    <submittedName>
        <fullName evidence="1">Achaete-scute transcription factor-related protein</fullName>
    </submittedName>
</protein>
<organism evidence="1 2">
    <name type="scientific">Dioscorea alata</name>
    <name type="common">Purple yam</name>
    <dbReference type="NCBI Taxonomy" id="55571"/>
    <lineage>
        <taxon>Eukaryota</taxon>
        <taxon>Viridiplantae</taxon>
        <taxon>Streptophyta</taxon>
        <taxon>Embryophyta</taxon>
        <taxon>Tracheophyta</taxon>
        <taxon>Spermatophyta</taxon>
        <taxon>Magnoliopsida</taxon>
        <taxon>Liliopsida</taxon>
        <taxon>Dioscoreales</taxon>
        <taxon>Dioscoreaceae</taxon>
        <taxon>Dioscorea</taxon>
    </lineage>
</organism>